<comment type="caution">
    <text evidence="1">The sequence shown here is derived from an EMBL/GenBank/DDBJ whole genome shotgun (WGS) entry which is preliminary data.</text>
</comment>
<dbReference type="Proteomes" id="UP000589626">
    <property type="component" value="Unassembled WGS sequence"/>
</dbReference>
<organism evidence="1 2">
    <name type="scientific">Nocardioides soli</name>
    <dbReference type="NCBI Taxonomy" id="1036020"/>
    <lineage>
        <taxon>Bacteria</taxon>
        <taxon>Bacillati</taxon>
        <taxon>Actinomycetota</taxon>
        <taxon>Actinomycetes</taxon>
        <taxon>Propionibacteriales</taxon>
        <taxon>Nocardioidaceae</taxon>
        <taxon>Nocardioides</taxon>
    </lineage>
</organism>
<evidence type="ECO:0000313" key="2">
    <source>
        <dbReference type="Proteomes" id="UP000589626"/>
    </source>
</evidence>
<sequence length="149" mass="16242">MATKSTSNTSDSGFSADEMAAMKQRAAELRAEKKRGAKKADEAEACVEAIMALPQPDRGLAEAIHRIVLDVAPELDPKTWYGFPSYARNGKVVVFFKPASKFKSRYATLGFEEAAQLDDGAMWVTSFAVLEVGPAEEKVIRTLVKKARG</sequence>
<protein>
    <submittedName>
        <fullName evidence="1">Uncharacterized protein YdhG (YjbR/CyaY superfamily)</fullName>
    </submittedName>
</protein>
<accession>A0A7W4Z3N1</accession>
<dbReference type="AlphaFoldDB" id="A0A7W4Z3N1"/>
<proteinExistence type="predicted"/>
<keyword evidence="2" id="KW-1185">Reference proteome</keyword>
<dbReference type="RefSeq" id="WP_183595158.1">
    <property type="nucleotide sequence ID" value="NZ_JACHWR010000005.1"/>
</dbReference>
<evidence type="ECO:0000313" key="1">
    <source>
        <dbReference type="EMBL" id="MBB3045152.1"/>
    </source>
</evidence>
<dbReference type="EMBL" id="JACHWR010000005">
    <property type="protein sequence ID" value="MBB3045152.1"/>
    <property type="molecule type" value="Genomic_DNA"/>
</dbReference>
<reference evidence="1 2" key="1">
    <citation type="submission" date="2020-08" db="EMBL/GenBank/DDBJ databases">
        <title>Sequencing the genomes of 1000 actinobacteria strains.</title>
        <authorList>
            <person name="Klenk H.-P."/>
        </authorList>
    </citation>
    <scope>NUCLEOTIDE SEQUENCE [LARGE SCALE GENOMIC DNA]</scope>
    <source>
        <strain evidence="1 2">DSM 105498</strain>
    </source>
</reference>
<name>A0A7W4Z3N1_9ACTN</name>
<dbReference type="SUPFAM" id="SSF159888">
    <property type="entry name" value="YdhG-like"/>
    <property type="match status" value="1"/>
</dbReference>
<gene>
    <name evidence="1" type="ORF">FHU40_005005</name>
</gene>